<evidence type="ECO:0000256" key="1">
    <source>
        <dbReference type="ARBA" id="ARBA00001922"/>
    </source>
</evidence>
<dbReference type="EMBL" id="LR796183">
    <property type="protein sequence ID" value="CAB4124656.1"/>
    <property type="molecule type" value="Genomic_DNA"/>
</dbReference>
<dbReference type="Gene3D" id="3.20.70.20">
    <property type="match status" value="1"/>
</dbReference>
<protein>
    <submittedName>
        <fullName evidence="8">RTPR, ribonucleoside-triphosphate reductase, adenosylcobalamin-dependent</fullName>
    </submittedName>
</protein>
<feature type="active site" evidence="5">
    <location>
        <position position="348"/>
    </location>
</feature>
<dbReference type="GO" id="GO:0004748">
    <property type="term" value="F:ribonucleoside-diphosphate reductase activity, thioredoxin disulfide as acceptor"/>
    <property type="evidence" value="ECO:0007669"/>
    <property type="project" value="InterPro"/>
</dbReference>
<sequence length="663" mass="73804">MSNPSARANIITRRTYNRPLNDEGTKFETWEQTVDRVIDHQKWLWERARKSPLGNEQISELESLRELMYERKVTTSGRTLWLGGTEVSKRREASQFNCSFARIETVHDVVDAFWLLLQGCGVGAEPITGALNGFSKPIKIQVIRGNRTTKGNPDNQASFHNGPDGDTFWHLVIGDSAEAWAKSVGKLLAMKAPVDRIVLDFSQIRPAGERLKGYGWISSGDETICNSFLGICEILNKRAGNLLTRMDILDVINWLGTTLSSRRAAEIVIMPSTDPEAHEFAMAKKEFWIENPQRAQSNNSLVFWTKPSRFELAGIFQMMMDAGGSEPGFINGEAARRRAPWFKGVNPCCEILLGSKSFCNLVEVDLGKFNADPFEAEDAVFYAARANYRQTCVSLDDGMLQRGWHELNEFLRLCGVGLTGLVSWEYLDACNLDNLRWSAINGADSMADELGLPRAKAVTTVKPSGTLSKIMDTTEGVHKPLGKYIFNNVNFSVHDPIVAKCKAAGYKAVPNPLDATSVLITFPVAYPNVGFTKTVVQRGGVDVEVEINTESAVVQLDRYKLLMDNYVDHNCSVTISYDPTEVPSIIEWLLKNWDTYVGVSFIYRNDPTKTAADLGYLYLPQEVVTKEDYNNYVASLSPVDLDGTESFDELSDADCATGACPIR</sequence>
<evidence type="ECO:0000256" key="3">
    <source>
        <dbReference type="ARBA" id="ARBA00023002"/>
    </source>
</evidence>
<gene>
    <name evidence="8" type="ORF">UFOVP63_19</name>
</gene>
<evidence type="ECO:0000259" key="7">
    <source>
        <dbReference type="Pfam" id="PF17975"/>
    </source>
</evidence>
<dbReference type="NCBIfam" id="TIGR02505">
    <property type="entry name" value="RTPR"/>
    <property type="match status" value="1"/>
</dbReference>
<evidence type="ECO:0000256" key="6">
    <source>
        <dbReference type="PIRSR" id="PIRSR613345-2"/>
    </source>
</evidence>
<feature type="disulfide bond" description="Redox-active" evidence="6">
    <location>
        <begin position="98"/>
        <end position="359"/>
    </location>
</feature>
<proteinExistence type="predicted"/>
<reference evidence="8" key="1">
    <citation type="submission" date="2020-04" db="EMBL/GenBank/DDBJ databases">
        <authorList>
            <person name="Chiriac C."/>
            <person name="Salcher M."/>
            <person name="Ghai R."/>
            <person name="Kavagutti S V."/>
        </authorList>
    </citation>
    <scope>NUCLEOTIDE SEQUENCE</scope>
</reference>
<dbReference type="Gene3D" id="3.30.1620.10">
    <property type="entry name" value="b-12 dependent (class ii) ribonucleotide reductase, Chain A, Domain 2"/>
    <property type="match status" value="1"/>
</dbReference>
<dbReference type="Gene3D" id="3.90.1390.10">
    <property type="entry name" value="b-12 dependent (class ii) ribonucleotide reductase, chain A, domain 3"/>
    <property type="match status" value="1"/>
</dbReference>
<dbReference type="Pfam" id="PF17975">
    <property type="entry name" value="RNR_Alpha"/>
    <property type="match status" value="1"/>
</dbReference>
<dbReference type="GO" id="GO:0006260">
    <property type="term" value="P:DNA replication"/>
    <property type="evidence" value="ECO:0007669"/>
    <property type="project" value="InterPro"/>
</dbReference>
<dbReference type="PANTHER" id="PTHR43371">
    <property type="entry name" value="VITAMIN B12-DEPENDENT RIBONUCLEOTIDE REDUCTASE"/>
    <property type="match status" value="1"/>
</dbReference>
<evidence type="ECO:0000256" key="5">
    <source>
        <dbReference type="PIRSR" id="PIRSR613345-1"/>
    </source>
</evidence>
<dbReference type="GO" id="GO:0031419">
    <property type="term" value="F:cobalamin binding"/>
    <property type="evidence" value="ECO:0007669"/>
    <property type="project" value="UniProtKB-KW"/>
</dbReference>
<keyword evidence="4" id="KW-0170">Cobalt</keyword>
<keyword evidence="2" id="KW-0846">Cobalamin</keyword>
<dbReference type="InterPro" id="IPR013345">
    <property type="entry name" value="RTP_Rdtase_AdoCbl-dep"/>
</dbReference>
<keyword evidence="3" id="KW-0560">Oxidoreductase</keyword>
<dbReference type="PANTHER" id="PTHR43371:SF1">
    <property type="entry name" value="RIBONUCLEOSIDE-DIPHOSPHATE REDUCTASE"/>
    <property type="match status" value="1"/>
</dbReference>
<evidence type="ECO:0000256" key="2">
    <source>
        <dbReference type="ARBA" id="ARBA00022628"/>
    </source>
</evidence>
<name>A0A6J5KU69_9CAUD</name>
<feature type="active site" evidence="5">
    <location>
        <position position="350"/>
    </location>
</feature>
<dbReference type="GO" id="GO:0000166">
    <property type="term" value="F:nucleotide binding"/>
    <property type="evidence" value="ECO:0007669"/>
    <property type="project" value="InterPro"/>
</dbReference>
<accession>A0A6J5KU69</accession>
<evidence type="ECO:0000256" key="4">
    <source>
        <dbReference type="ARBA" id="ARBA00023285"/>
    </source>
</evidence>
<dbReference type="InterPro" id="IPR040763">
    <property type="entry name" value="RNR_alpha_hel"/>
</dbReference>
<comment type="cofactor">
    <cofactor evidence="1">
        <name>adenosylcob(III)alamin</name>
        <dbReference type="ChEBI" id="CHEBI:18408"/>
    </cofactor>
</comment>
<dbReference type="InterPro" id="IPR050862">
    <property type="entry name" value="RdRp_reductase_class-2"/>
</dbReference>
<organism evidence="8">
    <name type="scientific">uncultured Caudovirales phage</name>
    <dbReference type="NCBI Taxonomy" id="2100421"/>
    <lineage>
        <taxon>Viruses</taxon>
        <taxon>Duplodnaviria</taxon>
        <taxon>Heunggongvirae</taxon>
        <taxon>Uroviricota</taxon>
        <taxon>Caudoviricetes</taxon>
        <taxon>Peduoviridae</taxon>
        <taxon>Maltschvirus</taxon>
        <taxon>Maltschvirus maltsch</taxon>
    </lineage>
</organism>
<dbReference type="GO" id="GO:0008998">
    <property type="term" value="F:ribonucleoside-triphosphate reductase (thioredoxin) activity"/>
    <property type="evidence" value="ECO:0007669"/>
    <property type="project" value="InterPro"/>
</dbReference>
<dbReference type="SUPFAM" id="SSF51998">
    <property type="entry name" value="PFL-like glycyl radical enzymes"/>
    <property type="match status" value="1"/>
</dbReference>
<keyword evidence="6" id="KW-1015">Disulfide bond</keyword>
<feature type="domain" description="Ribonucleotide reductase alpha-helical" evidence="7">
    <location>
        <begin position="9"/>
        <end position="85"/>
    </location>
</feature>
<evidence type="ECO:0000313" key="8">
    <source>
        <dbReference type="EMBL" id="CAB4124656.1"/>
    </source>
</evidence>